<feature type="region of interest" description="Disordered" evidence="1">
    <location>
        <begin position="63"/>
        <end position="103"/>
    </location>
</feature>
<proteinExistence type="predicted"/>
<evidence type="ECO:0000313" key="2">
    <source>
        <dbReference type="EMBL" id="TGZ46922.1"/>
    </source>
</evidence>
<keyword evidence="3" id="KW-1185">Reference proteome</keyword>
<comment type="caution">
    <text evidence="2">The sequence shown here is derived from an EMBL/GenBank/DDBJ whole genome shotgun (WGS) entry which is preliminary data.</text>
</comment>
<evidence type="ECO:0000256" key="1">
    <source>
        <dbReference type="SAM" id="MobiDB-lite"/>
    </source>
</evidence>
<protein>
    <submittedName>
        <fullName evidence="2">Uncharacterized protein</fullName>
    </submittedName>
</protein>
<accession>A0A4S2KC78</accession>
<gene>
    <name evidence="2" type="ORF">DBV15_04126</name>
</gene>
<dbReference type="Proteomes" id="UP000310200">
    <property type="component" value="Unassembled WGS sequence"/>
</dbReference>
<organism evidence="2 3">
    <name type="scientific">Temnothorax longispinosus</name>
    <dbReference type="NCBI Taxonomy" id="300112"/>
    <lineage>
        <taxon>Eukaryota</taxon>
        <taxon>Metazoa</taxon>
        <taxon>Ecdysozoa</taxon>
        <taxon>Arthropoda</taxon>
        <taxon>Hexapoda</taxon>
        <taxon>Insecta</taxon>
        <taxon>Pterygota</taxon>
        <taxon>Neoptera</taxon>
        <taxon>Endopterygota</taxon>
        <taxon>Hymenoptera</taxon>
        <taxon>Apocrita</taxon>
        <taxon>Aculeata</taxon>
        <taxon>Formicoidea</taxon>
        <taxon>Formicidae</taxon>
        <taxon>Myrmicinae</taxon>
        <taxon>Temnothorax</taxon>
    </lineage>
</organism>
<sequence length="103" mass="11057">MFFHRGPLELSLLVISVDPSTIVARAGLVDGIARTSLRDFIALVSGVSHELSVTREICLRRRGVASGRSRSQHADQSGAHGRTNTHDALAGPSHVAHGMTIHR</sequence>
<name>A0A4S2KC78_9HYME</name>
<evidence type="ECO:0000313" key="3">
    <source>
        <dbReference type="Proteomes" id="UP000310200"/>
    </source>
</evidence>
<dbReference type="AlphaFoldDB" id="A0A4S2KC78"/>
<reference evidence="2 3" key="1">
    <citation type="journal article" date="2019" name="Philos. Trans. R. Soc. Lond., B, Biol. Sci.">
        <title>Ant behaviour and brain gene expression of defending hosts depend on the ecological success of the intruding social parasite.</title>
        <authorList>
            <person name="Kaur R."/>
            <person name="Stoldt M."/>
            <person name="Jongepier E."/>
            <person name="Feldmeyer B."/>
            <person name="Menzel F."/>
            <person name="Bornberg-Bauer E."/>
            <person name="Foitzik S."/>
        </authorList>
    </citation>
    <scope>NUCLEOTIDE SEQUENCE [LARGE SCALE GENOMIC DNA]</scope>
    <source>
        <tissue evidence="2">Whole body</tissue>
    </source>
</reference>
<dbReference type="EMBL" id="QBLH01002793">
    <property type="protein sequence ID" value="TGZ46922.1"/>
    <property type="molecule type" value="Genomic_DNA"/>
</dbReference>